<dbReference type="Proteomes" id="UP000887580">
    <property type="component" value="Unplaced"/>
</dbReference>
<protein>
    <submittedName>
        <fullName evidence="2">Uncharacterized protein</fullName>
    </submittedName>
</protein>
<sequence>MFPIIFLFLSFLLHFGLISAALIGCGGKKNAAPAANAPGPQTTPNKTNEPVKTAATAPDGKTGATGVSEDPDLKSRSNYNVKSDGATVPGTADSAPPA</sequence>
<organism evidence="1 2">
    <name type="scientific">Panagrolaimus sp. PS1159</name>
    <dbReference type="NCBI Taxonomy" id="55785"/>
    <lineage>
        <taxon>Eukaryota</taxon>
        <taxon>Metazoa</taxon>
        <taxon>Ecdysozoa</taxon>
        <taxon>Nematoda</taxon>
        <taxon>Chromadorea</taxon>
        <taxon>Rhabditida</taxon>
        <taxon>Tylenchina</taxon>
        <taxon>Panagrolaimomorpha</taxon>
        <taxon>Panagrolaimoidea</taxon>
        <taxon>Panagrolaimidae</taxon>
        <taxon>Panagrolaimus</taxon>
    </lineage>
</organism>
<proteinExistence type="predicted"/>
<accession>A0AC35FR10</accession>
<evidence type="ECO:0000313" key="1">
    <source>
        <dbReference type="Proteomes" id="UP000887580"/>
    </source>
</evidence>
<reference evidence="2" key="1">
    <citation type="submission" date="2022-11" db="UniProtKB">
        <authorList>
            <consortium name="WormBaseParasite"/>
        </authorList>
    </citation>
    <scope>IDENTIFICATION</scope>
</reference>
<dbReference type="WBParaSite" id="PS1159_v2.g200.t1">
    <property type="protein sequence ID" value="PS1159_v2.g200.t1"/>
    <property type="gene ID" value="PS1159_v2.g200"/>
</dbReference>
<evidence type="ECO:0000313" key="2">
    <source>
        <dbReference type="WBParaSite" id="PS1159_v2.g200.t1"/>
    </source>
</evidence>
<name>A0AC35FR10_9BILA</name>